<name>A0A7I8DA05_9BACL</name>
<evidence type="ECO:0000256" key="3">
    <source>
        <dbReference type="ARBA" id="ARBA00022989"/>
    </source>
</evidence>
<keyword evidence="3 5" id="KW-1133">Transmembrane helix</keyword>
<protein>
    <recommendedName>
        <fullName evidence="5">UPF0756 membrane protein skT53_03350</fullName>
    </recommendedName>
</protein>
<feature type="transmembrane region" description="Helical" evidence="5">
    <location>
        <begin position="6"/>
        <end position="31"/>
    </location>
</feature>
<comment type="subcellular location">
    <subcellularLocation>
        <location evidence="5">Cell membrane</location>
        <topology evidence="5">Multi-pass membrane protein</topology>
    </subcellularLocation>
</comment>
<keyword evidence="4 5" id="KW-0472">Membrane</keyword>
<feature type="transmembrane region" description="Helical" evidence="5">
    <location>
        <begin position="51"/>
        <end position="69"/>
    </location>
</feature>
<dbReference type="PANTHER" id="PTHR38452:SF1">
    <property type="entry name" value="UPF0756 MEMBRANE PROTEIN YEAL"/>
    <property type="match status" value="1"/>
</dbReference>
<evidence type="ECO:0000256" key="5">
    <source>
        <dbReference type="HAMAP-Rule" id="MF_01874"/>
    </source>
</evidence>
<keyword evidence="2 5" id="KW-0812">Transmembrane</keyword>
<proteinExistence type="inferred from homology"/>
<dbReference type="GO" id="GO:0005886">
    <property type="term" value="C:plasma membrane"/>
    <property type="evidence" value="ECO:0007669"/>
    <property type="project" value="UniProtKB-SubCell"/>
</dbReference>
<dbReference type="PANTHER" id="PTHR38452">
    <property type="entry name" value="UPF0756 MEMBRANE PROTEIN YEAL"/>
    <property type="match status" value="1"/>
</dbReference>
<dbReference type="InterPro" id="IPR007382">
    <property type="entry name" value="UPF0756_TM"/>
</dbReference>
<dbReference type="EMBL" id="AP023366">
    <property type="protein sequence ID" value="BCJ85350.1"/>
    <property type="molecule type" value="Genomic_DNA"/>
</dbReference>
<comment type="similarity">
    <text evidence="5">Belongs to the UPF0756 family.</text>
</comment>
<evidence type="ECO:0000256" key="2">
    <source>
        <dbReference type="ARBA" id="ARBA00022692"/>
    </source>
</evidence>
<keyword evidence="1 5" id="KW-1003">Cell membrane</keyword>
<accession>A0A7I8DA05</accession>
<evidence type="ECO:0000256" key="1">
    <source>
        <dbReference type="ARBA" id="ARBA00022475"/>
    </source>
</evidence>
<dbReference type="HAMAP" id="MF_01874">
    <property type="entry name" value="UPF0756"/>
    <property type="match status" value="1"/>
</dbReference>
<evidence type="ECO:0000313" key="7">
    <source>
        <dbReference type="Proteomes" id="UP000593802"/>
    </source>
</evidence>
<feature type="transmembrane region" description="Helical" evidence="5">
    <location>
        <begin position="108"/>
        <end position="125"/>
    </location>
</feature>
<reference evidence="6 7" key="1">
    <citation type="submission" date="2020-08" db="EMBL/GenBank/DDBJ databases">
        <title>Complete Genome Sequence of Effusibacillus dendaii Strain skT53, Isolated from Farmland soil.</title>
        <authorList>
            <person name="Konishi T."/>
            <person name="Kawasaki H."/>
        </authorList>
    </citation>
    <scope>NUCLEOTIDE SEQUENCE [LARGE SCALE GENOMIC DNA]</scope>
    <source>
        <strain evidence="7">skT53</strain>
    </source>
</reference>
<keyword evidence="7" id="KW-1185">Reference proteome</keyword>
<dbReference type="Pfam" id="PF04284">
    <property type="entry name" value="DUF441"/>
    <property type="match status" value="1"/>
</dbReference>
<dbReference type="AlphaFoldDB" id="A0A7I8DA05"/>
<evidence type="ECO:0000256" key="4">
    <source>
        <dbReference type="ARBA" id="ARBA00023136"/>
    </source>
</evidence>
<organism evidence="6 7">
    <name type="scientific">Effusibacillus dendaii</name>
    <dbReference type="NCBI Taxonomy" id="2743772"/>
    <lineage>
        <taxon>Bacteria</taxon>
        <taxon>Bacillati</taxon>
        <taxon>Bacillota</taxon>
        <taxon>Bacilli</taxon>
        <taxon>Bacillales</taxon>
        <taxon>Alicyclobacillaceae</taxon>
        <taxon>Effusibacillus</taxon>
    </lineage>
</organism>
<sequence>MTGELILVFLIVIGIIGRASILATAASVLLILKLTNLQRYFPMLERRGLEIGLLFLMIAVLVPLINGKIQSKELWGTFLTISGICALLGGIFATYLNGQGLTMLKMEPQLMLGLVIGSIIGIVFLKGIPVGPLMAAAIAAMLMKLYQWLR</sequence>
<gene>
    <name evidence="6" type="ORF">skT53_03350</name>
</gene>
<dbReference type="Proteomes" id="UP000593802">
    <property type="component" value="Chromosome"/>
</dbReference>
<feature type="transmembrane region" description="Helical" evidence="5">
    <location>
        <begin position="75"/>
        <end position="96"/>
    </location>
</feature>
<dbReference type="KEGG" id="eff:skT53_03350"/>
<evidence type="ECO:0000313" key="6">
    <source>
        <dbReference type="EMBL" id="BCJ85350.1"/>
    </source>
</evidence>